<dbReference type="NCBIfam" id="NF005741">
    <property type="entry name" value="PRK07565.1"/>
    <property type="match status" value="1"/>
</dbReference>
<keyword evidence="4" id="KW-0288">FMN</keyword>
<dbReference type="RefSeq" id="WP_036791253.1">
    <property type="nucleotide sequence ID" value="NZ_JQZV01000013.1"/>
</dbReference>
<keyword evidence="5" id="KW-0665">Pyrimidine biosynthesis</keyword>
<comment type="subunit">
    <text evidence="10">Heterotetramer of 2 PreA and 2 PreT subunits.</text>
</comment>
<organism evidence="13 14">
    <name type="scientific">Porphyromonas canoris</name>
    <dbReference type="NCBI Taxonomy" id="36875"/>
    <lineage>
        <taxon>Bacteria</taxon>
        <taxon>Pseudomonadati</taxon>
        <taxon>Bacteroidota</taxon>
        <taxon>Bacteroidia</taxon>
        <taxon>Bacteroidales</taxon>
        <taxon>Porphyromonadaceae</taxon>
        <taxon>Porphyromonas</taxon>
    </lineage>
</organism>
<dbReference type="Pfam" id="PF01180">
    <property type="entry name" value="DHO_dh"/>
    <property type="match status" value="1"/>
</dbReference>
<keyword evidence="3" id="KW-0285">Flavoprotein</keyword>
<protein>
    <recommendedName>
        <fullName evidence="11">dihydrouracil dehydrogenase (NAD(+))</fullName>
        <ecNumber evidence="11">1.3.1.1</ecNumber>
    </recommendedName>
</protein>
<evidence type="ECO:0000256" key="11">
    <source>
        <dbReference type="ARBA" id="ARBA00049728"/>
    </source>
</evidence>
<sequence>MDKLSTTFAGLQLSSPIIVSSSGLTSKSHNLLRYEQAGAGALVLKSLFEEQIDSDIEHLYGGADSPEAMDYLMAYVRDNALENHLTLLREAKQVLSIPVIASINCFKKDSWISFAKEIEAAGADAIELNYMSIDTSFSSPYGAMETECIEMVDALCKQTKLPVIVKLPKYFSNIVRLVHDLKKVGAAGVVLFNRSYAMDIEVESMRVKSGNIFTRPEDIEDPLRYTALVHGAIPDMDVALSSGAHDTQGVLKGLLAGASAVQMCSSIYRDGEGLITHVLGELIRWMDRHKYYNIKEFMGHLSAKDDELSAMYLRTQFMKYYSNHKPN</sequence>
<dbReference type="SUPFAM" id="SSF51395">
    <property type="entry name" value="FMN-linked oxidoreductases"/>
    <property type="match status" value="1"/>
</dbReference>
<comment type="pathway">
    <text evidence="2">Pyrimidine metabolism; UMP biosynthesis via de novo pathway.</text>
</comment>
<dbReference type="PANTHER" id="PTHR43073:SF2">
    <property type="entry name" value="DIHYDROPYRIMIDINE DEHYDROGENASE [NADP(+)]"/>
    <property type="match status" value="1"/>
</dbReference>
<keyword evidence="14" id="KW-1185">Reference proteome</keyword>
<dbReference type="PIRSF" id="PIRSF000164">
    <property type="entry name" value="DHO_oxidase"/>
    <property type="match status" value="1"/>
</dbReference>
<comment type="caution">
    <text evidence="13">The sequence shown here is derived from an EMBL/GenBank/DDBJ whole genome shotgun (WGS) entry which is preliminary data.</text>
</comment>
<evidence type="ECO:0000313" key="13">
    <source>
        <dbReference type="EMBL" id="KGN91778.1"/>
    </source>
</evidence>
<dbReference type="PANTHER" id="PTHR43073">
    <property type="entry name" value="DIHYDROPYRIMIDINE DEHYDROGENASE [NADP(+)]"/>
    <property type="match status" value="1"/>
</dbReference>
<evidence type="ECO:0000256" key="3">
    <source>
        <dbReference type="ARBA" id="ARBA00022630"/>
    </source>
</evidence>
<evidence type="ECO:0000256" key="5">
    <source>
        <dbReference type="ARBA" id="ARBA00022975"/>
    </source>
</evidence>
<dbReference type="Proteomes" id="UP000030101">
    <property type="component" value="Unassembled WGS sequence"/>
</dbReference>
<feature type="domain" description="Dihydroorotate dehydrogenase catalytic" evidence="12">
    <location>
        <begin position="84"/>
        <end position="286"/>
    </location>
</feature>
<evidence type="ECO:0000256" key="1">
    <source>
        <dbReference type="ARBA" id="ARBA00001917"/>
    </source>
</evidence>
<keyword evidence="6" id="KW-0560">Oxidoreductase</keyword>
<evidence type="ECO:0000256" key="7">
    <source>
        <dbReference type="ARBA" id="ARBA00047685"/>
    </source>
</evidence>
<evidence type="ECO:0000259" key="12">
    <source>
        <dbReference type="Pfam" id="PF01180"/>
    </source>
</evidence>
<evidence type="ECO:0000256" key="10">
    <source>
        <dbReference type="ARBA" id="ARBA00049714"/>
    </source>
</evidence>
<comment type="catalytic activity">
    <reaction evidence="7">
        <text>5,6-dihydrothymine + NAD(+) = thymine + NADH + H(+)</text>
        <dbReference type="Rhea" id="RHEA:28791"/>
        <dbReference type="ChEBI" id="CHEBI:15378"/>
        <dbReference type="ChEBI" id="CHEBI:17821"/>
        <dbReference type="ChEBI" id="CHEBI:27468"/>
        <dbReference type="ChEBI" id="CHEBI:57540"/>
        <dbReference type="ChEBI" id="CHEBI:57945"/>
        <dbReference type="EC" id="1.3.1.1"/>
    </reaction>
</comment>
<dbReference type="InterPro" id="IPR012135">
    <property type="entry name" value="Dihydroorotate_DH_1_2"/>
</dbReference>
<dbReference type="Gene3D" id="3.20.20.70">
    <property type="entry name" value="Aldolase class I"/>
    <property type="match status" value="1"/>
</dbReference>
<evidence type="ECO:0000256" key="9">
    <source>
        <dbReference type="ARBA" id="ARBA00049578"/>
    </source>
</evidence>
<comment type="function">
    <text evidence="9">Involved in pyrimidine base degradation. Catalyzes physiologically the reduction of uracil to 5,6-dihydrouracil (DHU) by using NADH as a specific cosubstrate. It also catalyzes the reverse reaction and the reduction of thymine to 5,6-dihydrothymine (DHT).</text>
</comment>
<dbReference type="EMBL" id="JQZV01000013">
    <property type="protein sequence ID" value="KGN91778.1"/>
    <property type="molecule type" value="Genomic_DNA"/>
</dbReference>
<evidence type="ECO:0000313" key="14">
    <source>
        <dbReference type="Proteomes" id="UP000030101"/>
    </source>
</evidence>
<proteinExistence type="predicted"/>
<reference evidence="13 14" key="1">
    <citation type="submission" date="2014-08" db="EMBL/GenBank/DDBJ databases">
        <title>Porphyromonas canoris strain:OH2762 Genome sequencing.</title>
        <authorList>
            <person name="Wallis C."/>
            <person name="Deusch O."/>
            <person name="O'Flynn C."/>
            <person name="Davis I."/>
            <person name="Jospin G."/>
            <person name="Darling A.E."/>
            <person name="Coil D.A."/>
            <person name="Alexiev A."/>
            <person name="Horsfall A."/>
            <person name="Kirkwood N."/>
            <person name="Harris S."/>
            <person name="Eisen J.A."/>
        </authorList>
    </citation>
    <scope>NUCLEOTIDE SEQUENCE [LARGE SCALE GENOMIC DNA]</scope>
    <source>
        <strain evidence="14">COT-108 OH2762</strain>
    </source>
</reference>
<comment type="catalytic activity">
    <reaction evidence="8">
        <text>5,6-dihydrouracil + NAD(+) = uracil + NADH + H(+)</text>
        <dbReference type="Rhea" id="RHEA:20189"/>
        <dbReference type="ChEBI" id="CHEBI:15378"/>
        <dbReference type="ChEBI" id="CHEBI:15901"/>
        <dbReference type="ChEBI" id="CHEBI:17568"/>
        <dbReference type="ChEBI" id="CHEBI:57540"/>
        <dbReference type="ChEBI" id="CHEBI:57945"/>
        <dbReference type="EC" id="1.3.1.1"/>
    </reaction>
</comment>
<gene>
    <name evidence="13" type="ORF">HQ43_06710</name>
</gene>
<dbReference type="EC" id="1.3.1.1" evidence="11"/>
<dbReference type="InterPro" id="IPR005720">
    <property type="entry name" value="Dihydroorotate_DH_cat"/>
</dbReference>
<evidence type="ECO:0000256" key="8">
    <source>
        <dbReference type="ARBA" id="ARBA00048792"/>
    </source>
</evidence>
<dbReference type="InterPro" id="IPR013785">
    <property type="entry name" value="Aldolase_TIM"/>
</dbReference>
<evidence type="ECO:0000256" key="2">
    <source>
        <dbReference type="ARBA" id="ARBA00004725"/>
    </source>
</evidence>
<evidence type="ECO:0000256" key="6">
    <source>
        <dbReference type="ARBA" id="ARBA00023002"/>
    </source>
</evidence>
<accession>A0ABR4XJA2</accession>
<comment type="cofactor">
    <cofactor evidence="1">
        <name>FMN</name>
        <dbReference type="ChEBI" id="CHEBI:58210"/>
    </cofactor>
</comment>
<name>A0ABR4XJA2_9PORP</name>
<evidence type="ECO:0000256" key="4">
    <source>
        <dbReference type="ARBA" id="ARBA00022643"/>
    </source>
</evidence>